<evidence type="ECO:0000313" key="2">
    <source>
        <dbReference type="Proteomes" id="UP000581206"/>
    </source>
</evidence>
<name>A0A7X6KYN8_9CELL</name>
<sequence length="111" mass="11836">MPTSLVLFSDQAPTAEHLARAAAGAHPDAALAEYHDGRMRQVLAADGRGLLAVWPSRPILDRYHVAVTASDAPSDYSLWTDLTIPFGDDTDGRAVAEELAAQVGGVVRDRI</sequence>
<dbReference type="Proteomes" id="UP000581206">
    <property type="component" value="Unassembled WGS sequence"/>
</dbReference>
<dbReference type="EMBL" id="JAAXOX010000019">
    <property type="protein sequence ID" value="NKY24614.1"/>
    <property type="molecule type" value="Genomic_DNA"/>
</dbReference>
<reference evidence="1 2" key="1">
    <citation type="submission" date="2020-04" db="EMBL/GenBank/DDBJ databases">
        <title>MicrobeNet Type strains.</title>
        <authorList>
            <person name="Nicholson A.C."/>
        </authorList>
    </citation>
    <scope>NUCLEOTIDE SEQUENCE [LARGE SCALE GENOMIC DNA]</scope>
    <source>
        <strain evidence="1 2">ATCC BAA-788</strain>
    </source>
</reference>
<dbReference type="RefSeq" id="WP_168631735.1">
    <property type="nucleotide sequence ID" value="NZ_BONL01000011.1"/>
</dbReference>
<accession>A0A7X6KYN8</accession>
<dbReference type="AlphaFoldDB" id="A0A7X6KYN8"/>
<protein>
    <submittedName>
        <fullName evidence="1">Uncharacterized protein</fullName>
    </submittedName>
</protein>
<proteinExistence type="predicted"/>
<comment type="caution">
    <text evidence="1">The sequence shown here is derived from an EMBL/GenBank/DDBJ whole genome shotgun (WGS) entry which is preliminary data.</text>
</comment>
<evidence type="ECO:0000313" key="1">
    <source>
        <dbReference type="EMBL" id="NKY24614.1"/>
    </source>
</evidence>
<organism evidence="1 2">
    <name type="scientific">Cellulomonas denverensis</name>
    <dbReference type="NCBI Taxonomy" id="264297"/>
    <lineage>
        <taxon>Bacteria</taxon>
        <taxon>Bacillati</taxon>
        <taxon>Actinomycetota</taxon>
        <taxon>Actinomycetes</taxon>
        <taxon>Micrococcales</taxon>
        <taxon>Cellulomonadaceae</taxon>
        <taxon>Cellulomonas</taxon>
    </lineage>
</organism>
<keyword evidence="2" id="KW-1185">Reference proteome</keyword>
<gene>
    <name evidence="1" type="ORF">HGA03_18295</name>
</gene>